<dbReference type="PANTHER" id="PTHR42756:SF1">
    <property type="entry name" value="TRANSCRIPTIONAL REPRESSOR OF EMRAB OPERON"/>
    <property type="match status" value="1"/>
</dbReference>
<dbReference type="GO" id="GO:0003677">
    <property type="term" value="F:DNA binding"/>
    <property type="evidence" value="ECO:0007669"/>
    <property type="project" value="UniProtKB-KW"/>
</dbReference>
<name>A0A6N2Z7L3_9FIRM</name>
<proteinExistence type="predicted"/>
<keyword evidence="3" id="KW-0804">Transcription</keyword>
<protein>
    <submittedName>
        <fullName evidence="5">Transcriptional regulator SlyA</fullName>
    </submittedName>
</protein>
<gene>
    <name evidence="5" type="primary">slyA</name>
    <name evidence="5" type="ORF">IBLFYP30_01052</name>
</gene>
<evidence type="ECO:0000256" key="1">
    <source>
        <dbReference type="ARBA" id="ARBA00023015"/>
    </source>
</evidence>
<sequence length="141" mass="16756">MEEKVLIGFLIKQIHIAFETRCHKNLQRYNLTPSQMDVLLYLKKHEEDTLTQRDLETGLTLKNPTVTGLLNRLEEKGFITREQNLNDKRSKFIKMTDKSERVLEDAYLYIQELDAKMLNGISEEEQEQLFKHIYKILDNLK</sequence>
<dbReference type="PRINTS" id="PR00598">
    <property type="entry name" value="HTHMARR"/>
</dbReference>
<feature type="domain" description="HTH marR-type" evidence="4">
    <location>
        <begin position="4"/>
        <end position="138"/>
    </location>
</feature>
<dbReference type="PROSITE" id="PS01117">
    <property type="entry name" value="HTH_MARR_1"/>
    <property type="match status" value="1"/>
</dbReference>
<dbReference type="Pfam" id="PF01047">
    <property type="entry name" value="MarR"/>
    <property type="match status" value="1"/>
</dbReference>
<evidence type="ECO:0000256" key="2">
    <source>
        <dbReference type="ARBA" id="ARBA00023125"/>
    </source>
</evidence>
<accession>A0A6N2Z7L3</accession>
<dbReference type="InterPro" id="IPR036388">
    <property type="entry name" value="WH-like_DNA-bd_sf"/>
</dbReference>
<evidence type="ECO:0000256" key="3">
    <source>
        <dbReference type="ARBA" id="ARBA00023163"/>
    </source>
</evidence>
<dbReference type="EMBL" id="CACRUE010000009">
    <property type="protein sequence ID" value="VYT74016.1"/>
    <property type="molecule type" value="Genomic_DNA"/>
</dbReference>
<reference evidence="5" key="1">
    <citation type="submission" date="2019-11" db="EMBL/GenBank/DDBJ databases">
        <authorList>
            <person name="Feng L."/>
        </authorList>
    </citation>
    <scope>NUCLEOTIDE SEQUENCE</scope>
    <source>
        <strain evidence="5">IbartlettiiLFYP30</strain>
    </source>
</reference>
<dbReference type="InterPro" id="IPR023187">
    <property type="entry name" value="Tscrpt_reg_MarR-type_CS"/>
</dbReference>
<evidence type="ECO:0000313" key="5">
    <source>
        <dbReference type="EMBL" id="VYT74016.1"/>
    </source>
</evidence>
<dbReference type="RefSeq" id="WP_156530600.1">
    <property type="nucleotide sequence ID" value="NZ_CACRUE010000009.1"/>
</dbReference>
<dbReference type="PANTHER" id="PTHR42756">
    <property type="entry name" value="TRANSCRIPTIONAL REGULATOR, MARR"/>
    <property type="match status" value="1"/>
</dbReference>
<organism evidence="5">
    <name type="scientific">Intestinibacter bartlettii</name>
    <dbReference type="NCBI Taxonomy" id="261299"/>
    <lineage>
        <taxon>Bacteria</taxon>
        <taxon>Bacillati</taxon>
        <taxon>Bacillota</taxon>
        <taxon>Clostridia</taxon>
        <taxon>Peptostreptococcales</taxon>
        <taxon>Peptostreptococcaceae</taxon>
        <taxon>Intestinibacter</taxon>
    </lineage>
</organism>
<dbReference type="GO" id="GO:0003700">
    <property type="term" value="F:DNA-binding transcription factor activity"/>
    <property type="evidence" value="ECO:0007669"/>
    <property type="project" value="InterPro"/>
</dbReference>
<keyword evidence="2" id="KW-0238">DNA-binding</keyword>
<dbReference type="AlphaFoldDB" id="A0A6N2Z7L3"/>
<dbReference type="Gene3D" id="1.10.10.10">
    <property type="entry name" value="Winged helix-like DNA-binding domain superfamily/Winged helix DNA-binding domain"/>
    <property type="match status" value="1"/>
</dbReference>
<dbReference type="PROSITE" id="PS50995">
    <property type="entry name" value="HTH_MARR_2"/>
    <property type="match status" value="1"/>
</dbReference>
<dbReference type="SUPFAM" id="SSF46785">
    <property type="entry name" value="Winged helix' DNA-binding domain"/>
    <property type="match status" value="1"/>
</dbReference>
<dbReference type="InterPro" id="IPR036390">
    <property type="entry name" value="WH_DNA-bd_sf"/>
</dbReference>
<dbReference type="InterPro" id="IPR000835">
    <property type="entry name" value="HTH_MarR-typ"/>
</dbReference>
<evidence type="ECO:0000259" key="4">
    <source>
        <dbReference type="PROSITE" id="PS50995"/>
    </source>
</evidence>
<keyword evidence="1" id="KW-0805">Transcription regulation</keyword>
<dbReference type="SMART" id="SM00347">
    <property type="entry name" value="HTH_MARR"/>
    <property type="match status" value="1"/>
</dbReference>